<proteinExistence type="predicted"/>
<keyword evidence="2" id="KW-0472">Membrane</keyword>
<keyword evidence="4" id="KW-1185">Reference proteome</keyword>
<evidence type="ECO:0008006" key="5">
    <source>
        <dbReference type="Google" id="ProtNLM"/>
    </source>
</evidence>
<feature type="transmembrane region" description="Helical" evidence="2">
    <location>
        <begin position="41"/>
        <end position="59"/>
    </location>
</feature>
<feature type="region of interest" description="Disordered" evidence="1">
    <location>
        <begin position="1"/>
        <end position="25"/>
    </location>
</feature>
<evidence type="ECO:0000313" key="4">
    <source>
        <dbReference type="Proteomes" id="UP001498398"/>
    </source>
</evidence>
<protein>
    <recommendedName>
        <fullName evidence="5">Capsular associated protein</fullName>
    </recommendedName>
</protein>
<reference evidence="3 4" key="1">
    <citation type="submission" date="2024-01" db="EMBL/GenBank/DDBJ databases">
        <title>A draft genome for the cacao thread blight pathogen Marasmiellus scandens.</title>
        <authorList>
            <person name="Baruah I.K."/>
            <person name="Leung J."/>
            <person name="Bukari Y."/>
            <person name="Amoako-Attah I."/>
            <person name="Meinhardt L.W."/>
            <person name="Bailey B.A."/>
            <person name="Cohen S.P."/>
        </authorList>
    </citation>
    <scope>NUCLEOTIDE SEQUENCE [LARGE SCALE GENOMIC DNA]</scope>
    <source>
        <strain evidence="3 4">GH-19</strain>
    </source>
</reference>
<evidence type="ECO:0000256" key="2">
    <source>
        <dbReference type="SAM" id="Phobius"/>
    </source>
</evidence>
<dbReference type="EMBL" id="JBANRG010000060">
    <property type="protein sequence ID" value="KAK7442069.1"/>
    <property type="molecule type" value="Genomic_DNA"/>
</dbReference>
<sequence>MYRRTARPAHISPPSPAFMGSDSEKQPRFTNRSMFGVTNRIWLILVFVVFVLGFTSYILPSSSSYSAPLYTTTNLKSKNYLNTTEPESNPFEFCPIYGPGDKIGAKYGSTKLSQSRLHLGSSGRIQKVISRALAGQPVTISVIGGSVSACHGSGDDPISSKCYPSKFFQWWNSVFPHPASELTNGAIRRTTSDYFGFCSMHHIPDVTDLIIVEMDVHDIPGPDSTNNFETLIRSLLLRPSNPAVILLNHFTPQIHEVHGFFGPDHWHSSVAQFYDVPYLSTKPLLFNKYLEDPNTLTKYYVDPVLASEEGHELLKDVLVSYVESEICKAWSVWTGTSYDGVPGRSNPNAAAAAAGVAPGAGGGGGLFGGMGQRKGVVPEEGEAGDMKDIDAEGNRIKVELPENSKARIPQHHVPPARMNTKVSQLADRPYEEIAPFCVSANDLINPLPPSLFYGSGWNAYHPKAAGGGSVGGGRVGDTKAHYWYSTLPTSKLRIPITVGAGDIGIYYLVEPRTEIGEGSSISCWVDDNYDGRHMLHNVGDVREAEPTLAVIDHWVSRGSHFVECQLNGEEGSGVPAFKIIGIFST</sequence>
<dbReference type="PANTHER" id="PTHR34407:SF1">
    <property type="entry name" value="SGNH HYDROLASE-TYPE ESTERASE DOMAIN-CONTAINING PROTEIN"/>
    <property type="match status" value="1"/>
</dbReference>
<organism evidence="3 4">
    <name type="scientific">Marasmiellus scandens</name>
    <dbReference type="NCBI Taxonomy" id="2682957"/>
    <lineage>
        <taxon>Eukaryota</taxon>
        <taxon>Fungi</taxon>
        <taxon>Dikarya</taxon>
        <taxon>Basidiomycota</taxon>
        <taxon>Agaricomycotina</taxon>
        <taxon>Agaricomycetes</taxon>
        <taxon>Agaricomycetidae</taxon>
        <taxon>Agaricales</taxon>
        <taxon>Marasmiineae</taxon>
        <taxon>Omphalotaceae</taxon>
        <taxon>Marasmiellus</taxon>
    </lineage>
</organism>
<keyword evidence="2" id="KW-0812">Transmembrane</keyword>
<name>A0ABR1IZS9_9AGAR</name>
<keyword evidence="2" id="KW-1133">Transmembrane helix</keyword>
<dbReference type="CDD" id="cd00229">
    <property type="entry name" value="SGNH_hydrolase"/>
    <property type="match status" value="1"/>
</dbReference>
<gene>
    <name evidence="3" type="ORF">VKT23_016345</name>
</gene>
<dbReference type="SUPFAM" id="SSF52266">
    <property type="entry name" value="SGNH hydrolase"/>
    <property type="match status" value="1"/>
</dbReference>
<evidence type="ECO:0000313" key="3">
    <source>
        <dbReference type="EMBL" id="KAK7442069.1"/>
    </source>
</evidence>
<comment type="caution">
    <text evidence="3">The sequence shown here is derived from an EMBL/GenBank/DDBJ whole genome shotgun (WGS) entry which is preliminary data.</text>
</comment>
<evidence type="ECO:0000256" key="1">
    <source>
        <dbReference type="SAM" id="MobiDB-lite"/>
    </source>
</evidence>
<dbReference type="PANTHER" id="PTHR34407">
    <property type="entry name" value="EXPRESSED PROTEIN"/>
    <property type="match status" value="1"/>
</dbReference>
<accession>A0ABR1IZS9</accession>
<dbReference type="Proteomes" id="UP001498398">
    <property type="component" value="Unassembled WGS sequence"/>
</dbReference>